<proteinExistence type="predicted"/>
<accession>A0A0F2MCN6</accession>
<reference evidence="2 3" key="1">
    <citation type="journal article" date="2014" name="BMC Genomics">
        <title>Comparative genomics of the major fungal agents of human and animal Sporotrichosis: Sporothrix schenckii and Sporothrix brasiliensis.</title>
        <authorList>
            <person name="Teixeira M.M."/>
            <person name="de Almeida L.G."/>
            <person name="Kubitschek-Barreira P."/>
            <person name="Alves F.L."/>
            <person name="Kioshima E.S."/>
            <person name="Abadio A.K."/>
            <person name="Fernandes L."/>
            <person name="Derengowski L.S."/>
            <person name="Ferreira K.S."/>
            <person name="Souza R.C."/>
            <person name="Ruiz J.C."/>
            <person name="de Andrade N.C."/>
            <person name="Paes H.C."/>
            <person name="Nicola A.M."/>
            <person name="Albuquerque P."/>
            <person name="Gerber A.L."/>
            <person name="Martins V.P."/>
            <person name="Peconick L.D."/>
            <person name="Neto A.V."/>
            <person name="Chaucanez C.B."/>
            <person name="Silva P.A."/>
            <person name="Cunha O.L."/>
            <person name="de Oliveira F.F."/>
            <person name="dos Santos T.C."/>
            <person name="Barros A.L."/>
            <person name="Soares M.A."/>
            <person name="de Oliveira L.M."/>
            <person name="Marini M.M."/>
            <person name="Villalobos-Duno H."/>
            <person name="Cunha M.M."/>
            <person name="de Hoog S."/>
            <person name="da Silveira J.F."/>
            <person name="Henrissat B."/>
            <person name="Nino-Vega G.A."/>
            <person name="Cisalpino P.S."/>
            <person name="Mora-Montes H.M."/>
            <person name="Almeida S.R."/>
            <person name="Stajich J.E."/>
            <person name="Lopes-Bezerra L.M."/>
            <person name="Vasconcelos A.T."/>
            <person name="Felipe M.S."/>
        </authorList>
    </citation>
    <scope>NUCLEOTIDE SEQUENCE [LARGE SCALE GENOMIC DNA]</scope>
    <source>
        <strain evidence="2 3">1099-18</strain>
    </source>
</reference>
<evidence type="ECO:0000313" key="2">
    <source>
        <dbReference type="EMBL" id="KJR86595.1"/>
    </source>
</evidence>
<dbReference type="Proteomes" id="UP000033710">
    <property type="component" value="Unassembled WGS sequence"/>
</dbReference>
<dbReference type="KEGG" id="ssck:SPSK_10479"/>
<dbReference type="RefSeq" id="XP_016589271.1">
    <property type="nucleotide sequence ID" value="XM_016736873.1"/>
</dbReference>
<reference evidence="2 3" key="2">
    <citation type="journal article" date="2015" name="Eukaryot. Cell">
        <title>Asexual propagation of a virulent clone complex in a human and feline outbreak of sporotrichosis.</title>
        <authorList>
            <person name="Teixeira Mde M."/>
            <person name="Rodrigues A.M."/>
            <person name="Tsui C.K."/>
            <person name="de Almeida L.G."/>
            <person name="Van Diepeningen A.D."/>
            <person name="van den Ende B.G."/>
            <person name="Fernandes G.F."/>
            <person name="Kano R."/>
            <person name="Hamelin R.C."/>
            <person name="Lopes-Bezerra L.M."/>
            <person name="Vasconcelos A.T."/>
            <person name="de Hoog S."/>
            <person name="de Camargo Z.P."/>
            <person name="Felipe M.S."/>
        </authorList>
    </citation>
    <scope>NUCLEOTIDE SEQUENCE [LARGE SCALE GENOMIC DNA]</scope>
    <source>
        <strain evidence="2 3">1099-18</strain>
    </source>
</reference>
<feature type="region of interest" description="Disordered" evidence="1">
    <location>
        <begin position="92"/>
        <end position="117"/>
    </location>
</feature>
<dbReference type="AlphaFoldDB" id="A0A0F2MCN6"/>
<comment type="caution">
    <text evidence="2">The sequence shown here is derived from an EMBL/GenBank/DDBJ whole genome shotgun (WGS) entry which is preliminary data.</text>
</comment>
<gene>
    <name evidence="2" type="ORF">SPSK_10479</name>
</gene>
<evidence type="ECO:0000313" key="3">
    <source>
        <dbReference type="Proteomes" id="UP000033710"/>
    </source>
</evidence>
<dbReference type="EMBL" id="AXCR01000006">
    <property type="protein sequence ID" value="KJR86595.1"/>
    <property type="molecule type" value="Genomic_DNA"/>
</dbReference>
<sequence>MASGASKGKSDTAVTIGLAFWSDSCICHYRKQRRLVKRRHLRRNTSHRNHTFFAWHAHICTTTRPRRQILPPRPVVQLASRISLITWPAAHADSGQSRPSFHRRVDRGPGAPSDGRGTDMNINIYGAAGLLTRFWLRRTMLAPAPKLCEE</sequence>
<dbReference type="VEuPathDB" id="FungiDB:SPSK_10479"/>
<dbReference type="GeneID" id="27672150"/>
<organism evidence="2 3">
    <name type="scientific">Sporothrix schenckii 1099-18</name>
    <dbReference type="NCBI Taxonomy" id="1397361"/>
    <lineage>
        <taxon>Eukaryota</taxon>
        <taxon>Fungi</taxon>
        <taxon>Dikarya</taxon>
        <taxon>Ascomycota</taxon>
        <taxon>Pezizomycotina</taxon>
        <taxon>Sordariomycetes</taxon>
        <taxon>Sordariomycetidae</taxon>
        <taxon>Ophiostomatales</taxon>
        <taxon>Ophiostomataceae</taxon>
        <taxon>Sporothrix</taxon>
    </lineage>
</organism>
<protein>
    <submittedName>
        <fullName evidence="2">Uncharacterized protein</fullName>
    </submittedName>
</protein>
<evidence type="ECO:0000256" key="1">
    <source>
        <dbReference type="SAM" id="MobiDB-lite"/>
    </source>
</evidence>
<name>A0A0F2MCN6_SPOSC</name>